<keyword evidence="4" id="KW-1185">Reference proteome</keyword>
<dbReference type="EMBL" id="JADDUC010000048">
    <property type="protein sequence ID" value="KAG0121522.1"/>
    <property type="molecule type" value="Genomic_DNA"/>
</dbReference>
<name>A0A835NTC8_9PASS</name>
<evidence type="ECO:0000256" key="1">
    <source>
        <dbReference type="SAM" id="MobiDB-lite"/>
    </source>
</evidence>
<dbReference type="Proteomes" id="UP000618051">
    <property type="component" value="Unassembled WGS sequence"/>
</dbReference>
<comment type="caution">
    <text evidence="2">The sequence shown here is derived from an EMBL/GenBank/DDBJ whole genome shotgun (WGS) entry which is preliminary data.</text>
</comment>
<reference evidence="3" key="3">
    <citation type="submission" date="2022-01" db="EMBL/GenBank/DDBJ databases">
        <authorList>
            <person name="Rubenstein D.R."/>
        </authorList>
    </citation>
    <scope>NUCLEOTIDE SEQUENCE</scope>
    <source>
        <strain evidence="3">SS15</strain>
        <tissue evidence="3">Liver</tissue>
    </source>
</reference>
<dbReference type="AlphaFoldDB" id="A0A835NTC8"/>
<evidence type="ECO:0000313" key="2">
    <source>
        <dbReference type="EMBL" id="KAG0121522.1"/>
    </source>
</evidence>
<sequence length="287" mass="30692">MNPISARGGCQQYGETWAHQEPNGASSSAHSQAYQQKDAVPPANCPSTQYDRTHYLWPPLMAEAAGKPILCCGCYAEGRSSGTMAPGGDSSLFLSFTDPAYAEKLEVAPPSPGQLRHGYVEALASRLGLSIPDLTPKQADMWQTRLSAHLNLPGASCISVSLLQQPQQELILAVATVSSDSLQHQGTAGKGPEEAQELTGDLKSKSNEKASNDCEKCQCRLEVMSCISRMQLEGAGAKKPLQGPGAVVECCNLLEKRPGEDVLKGSCLQILSDDTSPPPLFHQHHMH</sequence>
<dbReference type="OrthoDB" id="430821at2759"/>
<evidence type="ECO:0000313" key="4">
    <source>
        <dbReference type="Proteomes" id="UP000618051"/>
    </source>
</evidence>
<feature type="region of interest" description="Disordered" evidence="1">
    <location>
        <begin position="183"/>
        <end position="208"/>
    </location>
</feature>
<proteinExistence type="predicted"/>
<reference evidence="2" key="1">
    <citation type="submission" date="2020-10" db="EMBL/GenBank/DDBJ databases">
        <title>Feather gene expression reveals the developmental basis of iridescence in African starlings.</title>
        <authorList>
            <person name="Rubenstein D.R."/>
        </authorList>
    </citation>
    <scope>NUCLEOTIDE SEQUENCE</scope>
    <source>
        <strain evidence="2">SS15</strain>
        <tissue evidence="2">Liver</tissue>
    </source>
</reference>
<evidence type="ECO:0000313" key="3">
    <source>
        <dbReference type="EMBL" id="KAI1243619.1"/>
    </source>
</evidence>
<dbReference type="EMBL" id="JADDUC020000001">
    <property type="protein sequence ID" value="KAI1243619.1"/>
    <property type="molecule type" value="Genomic_DNA"/>
</dbReference>
<feature type="compositionally biased region" description="Low complexity" evidence="1">
    <location>
        <begin position="25"/>
        <end position="36"/>
    </location>
</feature>
<feature type="region of interest" description="Disordered" evidence="1">
    <location>
        <begin position="19"/>
        <end position="45"/>
    </location>
</feature>
<reference evidence="3 4" key="2">
    <citation type="journal article" date="2021" name="J. Hered.">
        <title>Feather Gene Expression Elucidates the Developmental Basis of Plumage Iridescence in African Starlings.</title>
        <authorList>
            <person name="Rubenstein D.R."/>
            <person name="Corvelo A."/>
            <person name="MacManes M.D."/>
            <person name="Maia R."/>
            <person name="Narzisi G."/>
            <person name="Rousaki A."/>
            <person name="Vandenabeele P."/>
            <person name="Shawkey M.D."/>
            <person name="Solomon J."/>
        </authorList>
    </citation>
    <scope>NUCLEOTIDE SEQUENCE [LARGE SCALE GENOMIC DNA]</scope>
    <source>
        <strain evidence="3">SS15</strain>
    </source>
</reference>
<protein>
    <submittedName>
        <fullName evidence="2">Uncharacterized protein</fullName>
    </submittedName>
</protein>
<accession>A0A835NTC8</accession>
<gene>
    <name evidence="3" type="ORF">IHE44_0001252</name>
    <name evidence="2" type="ORF">IHE44_010827</name>
</gene>
<organism evidence="2">
    <name type="scientific">Lamprotornis superbus</name>
    <dbReference type="NCBI Taxonomy" id="245042"/>
    <lineage>
        <taxon>Eukaryota</taxon>
        <taxon>Metazoa</taxon>
        <taxon>Chordata</taxon>
        <taxon>Craniata</taxon>
        <taxon>Vertebrata</taxon>
        <taxon>Euteleostomi</taxon>
        <taxon>Archelosauria</taxon>
        <taxon>Archosauria</taxon>
        <taxon>Dinosauria</taxon>
        <taxon>Saurischia</taxon>
        <taxon>Theropoda</taxon>
        <taxon>Coelurosauria</taxon>
        <taxon>Aves</taxon>
        <taxon>Neognathae</taxon>
        <taxon>Neoaves</taxon>
        <taxon>Telluraves</taxon>
        <taxon>Australaves</taxon>
        <taxon>Passeriformes</taxon>
        <taxon>Sturnidae</taxon>
        <taxon>Lamprotornis</taxon>
    </lineage>
</organism>